<dbReference type="Pfam" id="PF07587">
    <property type="entry name" value="PSD1"/>
    <property type="match status" value="1"/>
</dbReference>
<keyword evidence="1" id="KW-0732">Signal</keyword>
<dbReference type="EMBL" id="AP026866">
    <property type="protein sequence ID" value="BDS07921.1"/>
    <property type="molecule type" value="Genomic_DNA"/>
</dbReference>
<accession>A0AAT9FPU9</accession>
<evidence type="ECO:0000259" key="3">
    <source>
        <dbReference type="Pfam" id="PF07587"/>
    </source>
</evidence>
<reference evidence="4" key="1">
    <citation type="submission" date="2024-07" db="EMBL/GenBank/DDBJ databases">
        <title>Complete genome sequence of Verrucomicrobiaceae bacterium NT6N.</title>
        <authorList>
            <person name="Huang C."/>
            <person name="Takami H."/>
            <person name="Hamasaki K."/>
        </authorList>
    </citation>
    <scope>NUCLEOTIDE SEQUENCE</scope>
    <source>
        <strain evidence="4">NT6N</strain>
    </source>
</reference>
<evidence type="ECO:0008006" key="5">
    <source>
        <dbReference type="Google" id="ProtNLM"/>
    </source>
</evidence>
<gene>
    <name evidence="4" type="ORF">NT6N_29610</name>
</gene>
<name>A0AAT9FPU9_9BACT</name>
<evidence type="ECO:0000313" key="4">
    <source>
        <dbReference type="EMBL" id="BDS07921.1"/>
    </source>
</evidence>
<proteinExistence type="predicted"/>
<dbReference type="KEGG" id="osu:NT6N_29610"/>
<organism evidence="4">
    <name type="scientific">Oceaniferula spumae</name>
    <dbReference type="NCBI Taxonomy" id="2979115"/>
    <lineage>
        <taxon>Bacteria</taxon>
        <taxon>Pseudomonadati</taxon>
        <taxon>Verrucomicrobiota</taxon>
        <taxon>Verrucomicrobiia</taxon>
        <taxon>Verrucomicrobiales</taxon>
        <taxon>Verrucomicrobiaceae</taxon>
        <taxon>Oceaniferula</taxon>
    </lineage>
</organism>
<sequence length="688" mass="77722">MKTIKHLLPSSATAAVIATLTCFAAPDSLQAKPFSQETVRSTSNEIDQLVASYLQKNKVKANPVVDDATFLRRAYVSVSGRIPTSEEARAFLSDPAPDKRKTLVDSLIQSNGYKSNMFNFWADLLRLQTNQEKFGLGWHNWIREAVDSNMPYDQFVNEMLAAEGMATENPAVGYYLRDRNMLLDNVSNTSQIFLGTQIGCAQCHDHPFDDLTQKQYFELAAFLGSTTYKSDAAQHLMRRLTAYTMIQKGMIPMRDQAMRDKKGRKKKMQNGGAAKKIARDYANMFKDFRKNATATDTSQQLKLPDDYQYNDGKPGEILTPKTIFGDQITGVAIADRRKAFADWVTSPNNPRFTKVIVNRLWAEVFGRGIVEPLDDWSDTTRISHPELLDYLCKVMKATDYDVQQFMRVLYHTRLFESAVATQQAEMGGSYDFRGPVLRRMSAEVLHDSMIALKFGDRDSTVNYSIKNQWDQYIESVDKFFKMPLPDLVALDKAADEQEKKLYAAKSAARKLKLAMEKAKGEGDMKTVAKLQAELRNTYKGLKRKMENNGGDDMMSMMAVRNLRSRSSPLLRSSEQPAPFKPGTFMRQFGASDRETSNASNTQASIPQTLTLLNGREIIALTDGKSKLASNLRSADNASERLEVLFLAIYSQMPTTAERETYEPMMRSPQQIQVLAKAMLNSKRFLFVQ</sequence>
<protein>
    <recommendedName>
        <fullName evidence="5">DUF1549 domain-containing protein</fullName>
    </recommendedName>
</protein>
<dbReference type="PANTHER" id="PTHR35889:SF3">
    <property type="entry name" value="F-BOX DOMAIN-CONTAINING PROTEIN"/>
    <property type="match status" value="1"/>
</dbReference>
<evidence type="ECO:0000259" key="2">
    <source>
        <dbReference type="Pfam" id="PF07583"/>
    </source>
</evidence>
<feature type="domain" description="DUF1553" evidence="3">
    <location>
        <begin position="336"/>
        <end position="662"/>
    </location>
</feature>
<feature type="domain" description="DUF1549" evidence="2">
    <location>
        <begin position="45"/>
        <end position="226"/>
    </location>
</feature>
<dbReference type="AlphaFoldDB" id="A0AAT9FPU9"/>
<dbReference type="InterPro" id="IPR011444">
    <property type="entry name" value="DUF1549"/>
</dbReference>
<dbReference type="Pfam" id="PF07583">
    <property type="entry name" value="PSCyt2"/>
    <property type="match status" value="1"/>
</dbReference>
<evidence type="ECO:0000256" key="1">
    <source>
        <dbReference type="SAM" id="SignalP"/>
    </source>
</evidence>
<feature type="signal peptide" evidence="1">
    <location>
        <begin position="1"/>
        <end position="24"/>
    </location>
</feature>
<dbReference type="PANTHER" id="PTHR35889">
    <property type="entry name" value="CYCLOINULO-OLIGOSACCHARIDE FRUCTANOTRANSFERASE-RELATED"/>
    <property type="match status" value="1"/>
</dbReference>
<dbReference type="InterPro" id="IPR022655">
    <property type="entry name" value="DUF1553"/>
</dbReference>
<feature type="chain" id="PRO_5043747961" description="DUF1549 domain-containing protein" evidence="1">
    <location>
        <begin position="25"/>
        <end position="688"/>
    </location>
</feature>